<evidence type="ECO:0000313" key="2">
    <source>
        <dbReference type="EMBL" id="EHK82090.1"/>
    </source>
</evidence>
<evidence type="ECO:0000313" key="3">
    <source>
        <dbReference type="Proteomes" id="UP000005064"/>
    </source>
</evidence>
<dbReference type="Proteomes" id="UP000005064">
    <property type="component" value="Unassembled WGS sequence"/>
</dbReference>
<dbReference type="AlphaFoldDB" id="H0JUZ4"/>
<sequence length="153" mass="16328">MRPRDEWWPDPRRKNAAVHRSGRSSWKLRRETGLSVPPGESERKAQIMTGKAVRAALATLATAPLLVFGAAQASAYPVIEPGAPGGPIDGRLYDHHGVDPYQCIVVGAPGVGYATNEAGQDGIVNGVFVNEGSINHWCYGPPGMIHSGTGYVR</sequence>
<accession>H0JUZ4</accession>
<gene>
    <name evidence="2" type="ORF">AK37_17625</name>
</gene>
<protein>
    <submittedName>
        <fullName evidence="2">Uncharacterized protein</fullName>
    </submittedName>
</protein>
<evidence type="ECO:0000256" key="1">
    <source>
        <dbReference type="SAM" id="MobiDB-lite"/>
    </source>
</evidence>
<feature type="region of interest" description="Disordered" evidence="1">
    <location>
        <begin position="1"/>
        <end position="41"/>
    </location>
</feature>
<organism evidence="2 3">
    <name type="scientific">Rhodococcus pyridinivorans AK37</name>
    <dbReference type="NCBI Taxonomy" id="1114960"/>
    <lineage>
        <taxon>Bacteria</taxon>
        <taxon>Bacillati</taxon>
        <taxon>Actinomycetota</taxon>
        <taxon>Actinomycetes</taxon>
        <taxon>Mycobacteriales</taxon>
        <taxon>Nocardiaceae</taxon>
        <taxon>Rhodococcus</taxon>
    </lineage>
</organism>
<dbReference type="PATRIC" id="fig|1114960.4.peg.3594"/>
<name>H0JUZ4_9NOCA</name>
<reference evidence="2 3" key="1">
    <citation type="submission" date="2011-12" db="EMBL/GenBank/DDBJ databases">
        <authorList>
            <person name="Kriszt B."/>
            <person name="Tancsics A."/>
            <person name="Cserhati M."/>
            <person name="Toth A."/>
            <person name="Nagy I."/>
            <person name="Horvath B."/>
            <person name="Tamura T."/>
            <person name="Kukolya J."/>
            <person name="Szoboszlay S."/>
        </authorList>
    </citation>
    <scope>NUCLEOTIDE SEQUENCE [LARGE SCALE GENOMIC DNA]</scope>
    <source>
        <strain evidence="2 3">AK37</strain>
    </source>
</reference>
<comment type="caution">
    <text evidence="2">The sequence shown here is derived from an EMBL/GenBank/DDBJ whole genome shotgun (WGS) entry which is preliminary data.</text>
</comment>
<dbReference type="EMBL" id="AHBW01000051">
    <property type="protein sequence ID" value="EHK82090.1"/>
    <property type="molecule type" value="Genomic_DNA"/>
</dbReference>
<feature type="compositionally biased region" description="Basic and acidic residues" evidence="1">
    <location>
        <begin position="1"/>
        <end position="13"/>
    </location>
</feature>
<proteinExistence type="predicted"/>